<dbReference type="Proteomes" id="UP000275078">
    <property type="component" value="Unassembled WGS sequence"/>
</dbReference>
<gene>
    <name evidence="2" type="ORF">BJ508DRAFT_212785</name>
</gene>
<evidence type="ECO:0000313" key="2">
    <source>
        <dbReference type="EMBL" id="RPA77475.1"/>
    </source>
</evidence>
<dbReference type="Pfam" id="PF09458">
    <property type="entry name" value="H_lectin"/>
    <property type="match status" value="2"/>
</dbReference>
<dbReference type="InterPro" id="IPR037221">
    <property type="entry name" value="H-type_lectin_dom_sf"/>
</dbReference>
<feature type="domain" description="H-type lectin" evidence="1">
    <location>
        <begin position="239"/>
        <end position="298"/>
    </location>
</feature>
<dbReference type="AlphaFoldDB" id="A0A3N4HUK3"/>
<protein>
    <recommendedName>
        <fullName evidence="1">H-type lectin domain-containing protein</fullName>
    </recommendedName>
</protein>
<organism evidence="2 3">
    <name type="scientific">Ascobolus immersus RN42</name>
    <dbReference type="NCBI Taxonomy" id="1160509"/>
    <lineage>
        <taxon>Eukaryota</taxon>
        <taxon>Fungi</taxon>
        <taxon>Dikarya</taxon>
        <taxon>Ascomycota</taxon>
        <taxon>Pezizomycotina</taxon>
        <taxon>Pezizomycetes</taxon>
        <taxon>Pezizales</taxon>
        <taxon>Ascobolaceae</taxon>
        <taxon>Ascobolus</taxon>
    </lineage>
</organism>
<dbReference type="GO" id="GO:0098609">
    <property type="term" value="P:cell-cell adhesion"/>
    <property type="evidence" value="ECO:0007669"/>
    <property type="project" value="TreeGrafter"/>
</dbReference>
<dbReference type="GO" id="GO:0030247">
    <property type="term" value="F:polysaccharide binding"/>
    <property type="evidence" value="ECO:0007669"/>
    <property type="project" value="TreeGrafter"/>
</dbReference>
<sequence length="306" mass="33856">MTAKSETLGRLHEKEARSVHPFIGTVEFSDLAATTLKSDIPYVTSSNEKPAIVMALSGFSTTAYEDQSVFLFTTSQKDSTFDLLCDTWLSRSANITRSIKANWLELQHKHTGSGVWQHGEWISKKDDSAPTDCNTADAIIEFAKPYDAAPEVVVFISGFHADHRKHLRVKIGTDNITTTGFTLKVRTWDNSKLFNIKVSWIAYPADLPGVHSGSVNTNQFRTWENAQHINMGYEAFPPGKFGKSPKVMVGFNVLDLACKKDQNIKAFVSNLSQVGMCWNTDSWGETVNYGAGLSYLAIASEDSGQN</sequence>
<dbReference type="GO" id="GO:0046871">
    <property type="term" value="F:N-acetylgalactosamine binding"/>
    <property type="evidence" value="ECO:0007669"/>
    <property type="project" value="TreeGrafter"/>
</dbReference>
<evidence type="ECO:0000313" key="3">
    <source>
        <dbReference type="Proteomes" id="UP000275078"/>
    </source>
</evidence>
<accession>A0A3N4HUK3</accession>
<dbReference type="Gene3D" id="2.60.40.2080">
    <property type="match status" value="3"/>
</dbReference>
<dbReference type="SUPFAM" id="SSF141086">
    <property type="entry name" value="Agglutinin HPA-like"/>
    <property type="match status" value="2"/>
</dbReference>
<name>A0A3N4HUK3_ASCIM</name>
<proteinExistence type="predicted"/>
<dbReference type="GO" id="GO:0070492">
    <property type="term" value="F:oligosaccharide binding"/>
    <property type="evidence" value="ECO:0007669"/>
    <property type="project" value="TreeGrafter"/>
</dbReference>
<dbReference type="GO" id="GO:0009986">
    <property type="term" value="C:cell surface"/>
    <property type="evidence" value="ECO:0007669"/>
    <property type="project" value="TreeGrafter"/>
</dbReference>
<keyword evidence="3" id="KW-1185">Reference proteome</keyword>
<dbReference type="OrthoDB" id="291007at2759"/>
<reference evidence="2 3" key="1">
    <citation type="journal article" date="2018" name="Nat. Ecol. Evol.">
        <title>Pezizomycetes genomes reveal the molecular basis of ectomycorrhizal truffle lifestyle.</title>
        <authorList>
            <person name="Murat C."/>
            <person name="Payen T."/>
            <person name="Noel B."/>
            <person name="Kuo A."/>
            <person name="Morin E."/>
            <person name="Chen J."/>
            <person name="Kohler A."/>
            <person name="Krizsan K."/>
            <person name="Balestrini R."/>
            <person name="Da Silva C."/>
            <person name="Montanini B."/>
            <person name="Hainaut M."/>
            <person name="Levati E."/>
            <person name="Barry K.W."/>
            <person name="Belfiori B."/>
            <person name="Cichocki N."/>
            <person name="Clum A."/>
            <person name="Dockter R.B."/>
            <person name="Fauchery L."/>
            <person name="Guy J."/>
            <person name="Iotti M."/>
            <person name="Le Tacon F."/>
            <person name="Lindquist E.A."/>
            <person name="Lipzen A."/>
            <person name="Malagnac F."/>
            <person name="Mello A."/>
            <person name="Molinier V."/>
            <person name="Miyauchi S."/>
            <person name="Poulain J."/>
            <person name="Riccioni C."/>
            <person name="Rubini A."/>
            <person name="Sitrit Y."/>
            <person name="Splivallo R."/>
            <person name="Traeger S."/>
            <person name="Wang M."/>
            <person name="Zifcakova L."/>
            <person name="Wipf D."/>
            <person name="Zambonelli A."/>
            <person name="Paolocci F."/>
            <person name="Nowrousian M."/>
            <person name="Ottonello S."/>
            <person name="Baldrian P."/>
            <person name="Spatafora J.W."/>
            <person name="Henrissat B."/>
            <person name="Nagy L.G."/>
            <person name="Aury J.M."/>
            <person name="Wincker P."/>
            <person name="Grigoriev I.V."/>
            <person name="Bonfante P."/>
            <person name="Martin F.M."/>
        </authorList>
    </citation>
    <scope>NUCLEOTIDE SEQUENCE [LARGE SCALE GENOMIC DNA]</scope>
    <source>
        <strain evidence="2 3">RN42</strain>
    </source>
</reference>
<feature type="domain" description="H-type lectin" evidence="1">
    <location>
        <begin position="140"/>
        <end position="203"/>
    </location>
</feature>
<dbReference type="InterPro" id="IPR052487">
    <property type="entry name" value="Galactose-binding_lectin"/>
</dbReference>
<dbReference type="GO" id="GO:0098636">
    <property type="term" value="C:protein complex involved in cell adhesion"/>
    <property type="evidence" value="ECO:0007669"/>
    <property type="project" value="TreeGrafter"/>
</dbReference>
<evidence type="ECO:0000259" key="1">
    <source>
        <dbReference type="Pfam" id="PF09458"/>
    </source>
</evidence>
<dbReference type="InterPro" id="IPR019019">
    <property type="entry name" value="H-type_lectin_domain"/>
</dbReference>
<dbReference type="EMBL" id="ML119726">
    <property type="protein sequence ID" value="RPA77475.1"/>
    <property type="molecule type" value="Genomic_DNA"/>
</dbReference>
<dbReference type="PANTHER" id="PTHR46938">
    <property type="entry name" value="DISCOIDIN-1 SUBUNIT A-RELATED-RELATED"/>
    <property type="match status" value="1"/>
</dbReference>